<reference evidence="2" key="1">
    <citation type="submission" date="2022-10" db="EMBL/GenBank/DDBJ databases">
        <title>Culturing micro-colonial fungi from biological soil crusts in the Mojave desert and describing Neophaeococcomyces mojavensis, and introducing the new genera and species Taxawa tesnikishii.</title>
        <authorList>
            <person name="Kurbessoian T."/>
            <person name="Stajich J.E."/>
        </authorList>
    </citation>
    <scope>NUCLEOTIDE SEQUENCE</scope>
    <source>
        <strain evidence="2">TK_35</strain>
    </source>
</reference>
<name>A0AA38Y0G6_9EURO</name>
<feature type="region of interest" description="Disordered" evidence="1">
    <location>
        <begin position="130"/>
        <end position="187"/>
    </location>
</feature>
<feature type="compositionally biased region" description="Low complexity" evidence="1">
    <location>
        <begin position="539"/>
        <end position="549"/>
    </location>
</feature>
<feature type="compositionally biased region" description="Polar residues" evidence="1">
    <location>
        <begin position="526"/>
        <end position="537"/>
    </location>
</feature>
<comment type="caution">
    <text evidence="2">The sequence shown here is derived from an EMBL/GenBank/DDBJ whole genome shotgun (WGS) entry which is preliminary data.</text>
</comment>
<dbReference type="Proteomes" id="UP001172681">
    <property type="component" value="Unassembled WGS sequence"/>
</dbReference>
<dbReference type="EMBL" id="JAPDRN010000067">
    <property type="protein sequence ID" value="KAJ9629271.1"/>
    <property type="molecule type" value="Genomic_DNA"/>
</dbReference>
<accession>A0AA38Y0G6</accession>
<feature type="region of interest" description="Disordered" evidence="1">
    <location>
        <begin position="398"/>
        <end position="504"/>
    </location>
</feature>
<dbReference type="AlphaFoldDB" id="A0AA38Y0G6"/>
<feature type="region of interest" description="Disordered" evidence="1">
    <location>
        <begin position="1"/>
        <end position="25"/>
    </location>
</feature>
<keyword evidence="3" id="KW-1185">Reference proteome</keyword>
<feature type="compositionally biased region" description="Basic residues" evidence="1">
    <location>
        <begin position="459"/>
        <end position="471"/>
    </location>
</feature>
<feature type="compositionally biased region" description="Polar residues" evidence="1">
    <location>
        <begin position="436"/>
        <end position="454"/>
    </location>
</feature>
<feature type="compositionally biased region" description="Polar residues" evidence="1">
    <location>
        <begin position="415"/>
        <end position="425"/>
    </location>
</feature>
<feature type="region of interest" description="Disordered" evidence="1">
    <location>
        <begin position="317"/>
        <end position="373"/>
    </location>
</feature>
<gene>
    <name evidence="2" type="ORF">H2204_008911</name>
</gene>
<proteinExistence type="predicted"/>
<feature type="compositionally biased region" description="Polar residues" evidence="1">
    <location>
        <begin position="154"/>
        <end position="165"/>
    </location>
</feature>
<feature type="region of interest" description="Disordered" evidence="1">
    <location>
        <begin position="566"/>
        <end position="597"/>
    </location>
</feature>
<feature type="compositionally biased region" description="Low complexity" evidence="1">
    <location>
        <begin position="348"/>
        <end position="364"/>
    </location>
</feature>
<feature type="region of interest" description="Disordered" evidence="1">
    <location>
        <begin position="54"/>
        <end position="101"/>
    </location>
</feature>
<organism evidence="2 3">
    <name type="scientific">Knufia peltigerae</name>
    <dbReference type="NCBI Taxonomy" id="1002370"/>
    <lineage>
        <taxon>Eukaryota</taxon>
        <taxon>Fungi</taxon>
        <taxon>Dikarya</taxon>
        <taxon>Ascomycota</taxon>
        <taxon>Pezizomycotina</taxon>
        <taxon>Eurotiomycetes</taxon>
        <taxon>Chaetothyriomycetidae</taxon>
        <taxon>Chaetothyriales</taxon>
        <taxon>Trichomeriaceae</taxon>
        <taxon>Knufia</taxon>
    </lineage>
</organism>
<evidence type="ECO:0000313" key="3">
    <source>
        <dbReference type="Proteomes" id="UP001172681"/>
    </source>
</evidence>
<evidence type="ECO:0000313" key="2">
    <source>
        <dbReference type="EMBL" id="KAJ9629271.1"/>
    </source>
</evidence>
<sequence length="683" mass="75181">MESRIRKLFHSRRSKSQHHADHSELDLHSIPYTTATPQSRLPVIISHALRRSSLGKRQSDLPTDLRSFSYQSTLPGKPPQLGERPQRGNGPVKFQTSRRLSSGEVLITQHDYDRTLEDIRQGDIILAGKERKNPRALSQPSASMPRPRLAVLSSAPNSPRSQSAFSPVRQLADQSPQNEYYPRSPPASSNFMHERQWSVEQSYPSAVSGPEVMGLGISSPTHSLFPRHMASTASLLEPHEEGNPTLQALWRAEHSRLTSIYGEDGVEGAISELEKCRSPSTSHYDSRSMTPFILDPSPSSTVSLQQSPCLQHDFGRARTPLRSHMSTSNLELGYRDDNSDGSSRNRHSFLSNSGGSSSFTTRTSMVEESPMTRDDLRRIVDDMRMTYLQALEAEVPPPLERLPDLPIPKSRVKKQTQSLASSASVESGLRSMAGRSRTTSWQPPSTSRRTSAFSPSIRPQKKRASSGHSRKTSTQPVAGITALSPIKASPARPKRVDANQEISTGLKRADSTTLGSLAKELKILDNRSSTNSSHPTLPSSPTFYDSSSSESIPEIYKNAPLVAVKPLTSPAPPTPRTPQQRVESFDASAGDTSSHEESNRFFADADIDLALDLDNFELLCDEFFNSPTLSSDNFSHVSFETGDGRMKDSPVAGTPIMSPYLNEVNFPLPFHTPSMNTAPPGMF</sequence>
<protein>
    <submittedName>
        <fullName evidence="2">Uncharacterized protein</fullName>
    </submittedName>
</protein>
<feature type="compositionally biased region" description="Basic residues" evidence="1">
    <location>
        <begin position="1"/>
        <end position="17"/>
    </location>
</feature>
<feature type="region of interest" description="Disordered" evidence="1">
    <location>
        <begin position="525"/>
        <end position="549"/>
    </location>
</feature>
<evidence type="ECO:0000256" key="1">
    <source>
        <dbReference type="SAM" id="MobiDB-lite"/>
    </source>
</evidence>